<organism evidence="3 4">
    <name type="scientific">Bacillus phage vB_BcM_Sam46</name>
    <dbReference type="NCBI Taxonomy" id="2719179"/>
    <lineage>
        <taxon>Viruses</taxon>
        <taxon>Duplodnaviria</taxon>
        <taxon>Heunggongvirae</taxon>
        <taxon>Uroviricota</taxon>
        <taxon>Caudoviricetes</taxon>
        <taxon>Samaravirus</taxon>
        <taxon>Samaravirus sam46</taxon>
    </lineage>
</organism>
<protein>
    <submittedName>
        <fullName evidence="3">Putative scaffold protein</fullName>
    </submittedName>
</protein>
<feature type="region of interest" description="Disordered" evidence="2">
    <location>
        <begin position="180"/>
        <end position="204"/>
    </location>
</feature>
<accession>A0A6G9L973</accession>
<evidence type="ECO:0000256" key="2">
    <source>
        <dbReference type="SAM" id="MobiDB-lite"/>
    </source>
</evidence>
<name>A0A6G9L973_9CAUD</name>
<dbReference type="InterPro" id="IPR025580">
    <property type="entry name" value="Gp46"/>
</dbReference>
<keyword evidence="1" id="KW-0175">Coiled coil</keyword>
<keyword evidence="4" id="KW-1185">Reference proteome</keyword>
<evidence type="ECO:0000313" key="4">
    <source>
        <dbReference type="Proteomes" id="UP000502921"/>
    </source>
</evidence>
<dbReference type="Pfam" id="PF14265">
    <property type="entry name" value="DUF4355"/>
    <property type="match status" value="1"/>
</dbReference>
<dbReference type="EMBL" id="MN604698">
    <property type="protein sequence ID" value="QIQ61206.1"/>
    <property type="molecule type" value="Genomic_DNA"/>
</dbReference>
<dbReference type="Proteomes" id="UP000502921">
    <property type="component" value="Segment"/>
</dbReference>
<feature type="coiled-coil region" evidence="1">
    <location>
        <begin position="3"/>
        <end position="30"/>
    </location>
</feature>
<reference evidence="3 4" key="1">
    <citation type="submission" date="2019-10" db="EMBL/GenBank/DDBJ databases">
        <authorList>
            <person name="Piligrimova E."/>
            <person name="Kazantseva O."/>
            <person name="Shadrin A."/>
            <person name="Zagorodny V."/>
        </authorList>
    </citation>
    <scope>NUCLEOTIDE SEQUENCE [LARGE SCALE GENOMIC DNA]</scope>
</reference>
<evidence type="ECO:0000256" key="1">
    <source>
        <dbReference type="SAM" id="Coils"/>
    </source>
</evidence>
<gene>
    <name evidence="3" type="ORF">Sam46_gp5</name>
</gene>
<feature type="coiled-coil region" evidence="1">
    <location>
        <begin position="77"/>
        <end position="111"/>
    </location>
</feature>
<feature type="compositionally biased region" description="Gly residues" evidence="2">
    <location>
        <begin position="183"/>
        <end position="198"/>
    </location>
</feature>
<sequence>MNLEQLKAQLKEGKITKEQFKEELKKLLDAGTIDQAAHDAEVAALDNNAGGNDPAGFTPEQLEAIQKLVQSASDQVRTDYSKQKKDLEDELERLKTEKMTAEQKAEYDRQKAAQELADREAALNAKEVALHTVDVLTELKLPIRFKKFTEKMTNKEEAEAILKDLSVEFNAAIKEAVDNRFKGTGGGNPPGGAGGSGGAATKKWTDMTLTEQGKLFAEDEKAARALATASGVTLNY</sequence>
<proteinExistence type="predicted"/>
<evidence type="ECO:0000313" key="3">
    <source>
        <dbReference type="EMBL" id="QIQ61206.1"/>
    </source>
</evidence>